<dbReference type="PANTHER" id="PTHR22028">
    <property type="entry name" value="SFI1 SPINDLE BODY DOMAIN-CONTAINING PROTEIN-RELATED"/>
    <property type="match status" value="1"/>
</dbReference>
<dbReference type="InterPro" id="IPR052270">
    <property type="entry name" value="CACF_protein"/>
</dbReference>
<protein>
    <recommendedName>
        <fullName evidence="4">Sfi1 spindle body domain-containing protein</fullName>
    </recommendedName>
</protein>
<accession>A0A6G0X169</accession>
<dbReference type="AlphaFoldDB" id="A0A6G0X169"/>
<feature type="region of interest" description="Disordered" evidence="1">
    <location>
        <begin position="396"/>
        <end position="426"/>
    </location>
</feature>
<proteinExistence type="predicted"/>
<reference evidence="2 3" key="1">
    <citation type="submission" date="2019-07" db="EMBL/GenBank/DDBJ databases">
        <title>Genomics analysis of Aphanomyces spp. identifies a new class of oomycete effector associated with host adaptation.</title>
        <authorList>
            <person name="Gaulin E."/>
        </authorList>
    </citation>
    <scope>NUCLEOTIDE SEQUENCE [LARGE SCALE GENOMIC DNA]</scope>
    <source>
        <strain evidence="2 3">ATCC 201684</strain>
    </source>
</reference>
<dbReference type="Proteomes" id="UP000481153">
    <property type="component" value="Unassembled WGS sequence"/>
</dbReference>
<dbReference type="VEuPathDB" id="FungiDB:AeMF1_019563"/>
<dbReference type="GO" id="GO:0019902">
    <property type="term" value="F:phosphatase binding"/>
    <property type="evidence" value="ECO:0007669"/>
    <property type="project" value="TreeGrafter"/>
</dbReference>
<dbReference type="EMBL" id="VJMJ01000121">
    <property type="protein sequence ID" value="KAF0733621.1"/>
    <property type="molecule type" value="Genomic_DNA"/>
</dbReference>
<evidence type="ECO:0000313" key="3">
    <source>
        <dbReference type="Proteomes" id="UP000481153"/>
    </source>
</evidence>
<sequence length="561" mass="67260">MPQEDDSRLRCDVLSAWASITQEKQRRQANRRRAVRFHYFKLLRQGFEAFRYPIQTQQERIQVLNRVSEKKLQARCFYAWLQHVRTRQVQARQELQARQNQLQLAFYQWKALHLKRIQDERDERTTAHFHRNKLIHAFFIRWKAFVKSRHHLLARVEISFKSHEVQDHQALQLTCFQQWREHTQSRVAQRFIIHRAQTHYELALTKRVFQAWVQFVGIRMWEEMIYLRAAKHRMQVLLRHCFIGWREKVHVWKQARAQTTMALTHWKMTMQRRAMKAWIQGVHIRQAKRHFRHEALEWRHALFLRQGLAHWIQAAFVLQEERMKEVQRRAALASDLLWRRIARIASHWQYVAVNHLIKGPRGPRLTHEHMTYPTPARNISFHDIVQPLGMSSVVVTSAPRRPQPRKPLELLYDGDPKQSPRSSKLDPVHIEPLVPEKEIPPKITDTGIRKYGIQIPPPRPISPKAVDQDLESLVDDMEARLQYWHEKKTEWKRHKHQLDELRLHLSSKTLPESTREVLQRTLEVMEATHRDHLAAHAASKAEMKSFAHQIEVLKSKRRNVN</sequence>
<feature type="compositionally biased region" description="Basic and acidic residues" evidence="1">
    <location>
        <begin position="414"/>
        <end position="426"/>
    </location>
</feature>
<organism evidence="2 3">
    <name type="scientific">Aphanomyces euteiches</name>
    <dbReference type="NCBI Taxonomy" id="100861"/>
    <lineage>
        <taxon>Eukaryota</taxon>
        <taxon>Sar</taxon>
        <taxon>Stramenopiles</taxon>
        <taxon>Oomycota</taxon>
        <taxon>Saprolegniomycetes</taxon>
        <taxon>Saprolegniales</taxon>
        <taxon>Verrucalvaceae</taxon>
        <taxon>Aphanomyces</taxon>
    </lineage>
</organism>
<name>A0A6G0X169_9STRA</name>
<evidence type="ECO:0000313" key="2">
    <source>
        <dbReference type="EMBL" id="KAF0733621.1"/>
    </source>
</evidence>
<comment type="caution">
    <text evidence="2">The sequence shown here is derived from an EMBL/GenBank/DDBJ whole genome shotgun (WGS) entry which is preliminary data.</text>
</comment>
<evidence type="ECO:0008006" key="4">
    <source>
        <dbReference type="Google" id="ProtNLM"/>
    </source>
</evidence>
<gene>
    <name evidence="2" type="ORF">Ae201684_009553</name>
</gene>
<dbReference type="PANTHER" id="PTHR22028:SF9">
    <property type="entry name" value="SFI1 SPINDLE BODY DOMAIN-CONTAINING PROTEIN"/>
    <property type="match status" value="1"/>
</dbReference>
<keyword evidence="3" id="KW-1185">Reference proteome</keyword>
<evidence type="ECO:0000256" key="1">
    <source>
        <dbReference type="SAM" id="MobiDB-lite"/>
    </source>
</evidence>